<proteinExistence type="predicted"/>
<gene>
    <name evidence="1" type="ORF">AVDCRST_MAG96-1371</name>
</gene>
<sequence>MTLSWNINRLLNYNIGVQYFKTGNFINEVVPQQQSGFFVGSVIGFNF</sequence>
<organism evidence="1">
    <name type="scientific">uncultured Segetibacter sp</name>
    <dbReference type="NCBI Taxonomy" id="481133"/>
    <lineage>
        <taxon>Bacteria</taxon>
        <taxon>Pseudomonadati</taxon>
        <taxon>Bacteroidota</taxon>
        <taxon>Chitinophagia</taxon>
        <taxon>Chitinophagales</taxon>
        <taxon>Chitinophagaceae</taxon>
        <taxon>Segetibacter</taxon>
        <taxon>environmental samples</taxon>
    </lineage>
</organism>
<accession>A0A6J4S389</accession>
<reference evidence="1" key="1">
    <citation type="submission" date="2020-02" db="EMBL/GenBank/DDBJ databases">
        <authorList>
            <person name="Meier V. D."/>
        </authorList>
    </citation>
    <scope>NUCLEOTIDE SEQUENCE</scope>
    <source>
        <strain evidence="1">AVDCRST_MAG96</strain>
    </source>
</reference>
<name>A0A6J4S389_9BACT</name>
<evidence type="ECO:0000313" key="1">
    <source>
        <dbReference type="EMBL" id="CAA9488164.1"/>
    </source>
</evidence>
<evidence type="ECO:0008006" key="2">
    <source>
        <dbReference type="Google" id="ProtNLM"/>
    </source>
</evidence>
<protein>
    <recommendedName>
        <fullName evidence="2">TonB-dependent receptor</fullName>
    </recommendedName>
</protein>
<dbReference type="EMBL" id="CADCVN010000515">
    <property type="protein sequence ID" value="CAA9488164.1"/>
    <property type="molecule type" value="Genomic_DNA"/>
</dbReference>
<dbReference type="AlphaFoldDB" id="A0A6J4S389"/>